<reference evidence="2 3" key="1">
    <citation type="submission" date="2024-02" db="EMBL/GenBank/DDBJ databases">
        <title>High-quality chromosome-scale genome assembly of Pensacola bahiagrass (Paspalum notatum Flugge var. saurae).</title>
        <authorList>
            <person name="Vega J.M."/>
            <person name="Podio M."/>
            <person name="Orjuela J."/>
            <person name="Siena L.A."/>
            <person name="Pessino S.C."/>
            <person name="Combes M.C."/>
            <person name="Mariac C."/>
            <person name="Albertini E."/>
            <person name="Pupilli F."/>
            <person name="Ortiz J.P.A."/>
            <person name="Leblanc O."/>
        </authorList>
    </citation>
    <scope>NUCLEOTIDE SEQUENCE [LARGE SCALE GENOMIC DNA]</scope>
    <source>
        <strain evidence="2">R1</strain>
        <tissue evidence="2">Leaf</tissue>
    </source>
</reference>
<dbReference type="AlphaFoldDB" id="A0AAQ3TGH2"/>
<accession>A0AAQ3TGH2</accession>
<gene>
    <name evidence="2" type="ORF">U9M48_020903</name>
</gene>
<dbReference type="GO" id="GO:0060147">
    <property type="term" value="P:regulation of post-transcriptional gene silencing"/>
    <property type="evidence" value="ECO:0007669"/>
    <property type="project" value="InterPro"/>
</dbReference>
<dbReference type="SUPFAM" id="SSF48371">
    <property type="entry name" value="ARM repeat"/>
    <property type="match status" value="1"/>
</dbReference>
<proteinExistence type="predicted"/>
<dbReference type="Gene3D" id="1.25.10.10">
    <property type="entry name" value="Leucine-rich Repeat Variant"/>
    <property type="match status" value="1"/>
</dbReference>
<dbReference type="Pfam" id="PF12530">
    <property type="entry name" value="DUF3730"/>
    <property type="match status" value="1"/>
</dbReference>
<evidence type="ECO:0000259" key="1">
    <source>
        <dbReference type="Pfam" id="PF12530"/>
    </source>
</evidence>
<feature type="domain" description="DUF3730" evidence="1">
    <location>
        <begin position="90"/>
        <end position="223"/>
    </location>
</feature>
<evidence type="ECO:0000313" key="2">
    <source>
        <dbReference type="EMBL" id="WVZ72439.1"/>
    </source>
</evidence>
<sequence length="227" mass="23171">MASSTAASNSAALSRLVDRTRVPDPTLQRHAVAAFFRHLLSLPAPLPAAAHDAVSALLTSPHPAVSSHAAASLARLAASHQDLISPGLALPLLLAPLAASPSPRLASCLLKAIAALTACALRSGSRFPPRDHPFVQALASGADGTGTELSRQAARMVAEGVDGVVVFLRPFVMFSVVRKGDAAFARDLIGAMAAAAAAAGKPGVAIAVLKMLEESMLHFGRGDDQQG</sequence>
<dbReference type="Proteomes" id="UP001341281">
    <property type="component" value="Chromosome 04"/>
</dbReference>
<keyword evidence="3" id="KW-1185">Reference proteome</keyword>
<dbReference type="InterPro" id="IPR022542">
    <property type="entry name" value="FOCAD/RST1_DUF3730"/>
</dbReference>
<dbReference type="InterPro" id="IPR011989">
    <property type="entry name" value="ARM-like"/>
</dbReference>
<protein>
    <recommendedName>
        <fullName evidence="1">DUF3730 domain-containing protein</fullName>
    </recommendedName>
</protein>
<evidence type="ECO:0000313" key="3">
    <source>
        <dbReference type="Proteomes" id="UP001341281"/>
    </source>
</evidence>
<name>A0AAQ3TGH2_PASNO</name>
<dbReference type="EMBL" id="CP144748">
    <property type="protein sequence ID" value="WVZ72439.1"/>
    <property type="molecule type" value="Genomic_DNA"/>
</dbReference>
<dbReference type="PANTHER" id="PTHR16212">
    <property type="entry name" value="FOCADHESIN FAMILY MEMBER"/>
    <property type="match status" value="1"/>
</dbReference>
<dbReference type="InterPro" id="IPR016024">
    <property type="entry name" value="ARM-type_fold"/>
</dbReference>
<organism evidence="2 3">
    <name type="scientific">Paspalum notatum var. saurae</name>
    <dbReference type="NCBI Taxonomy" id="547442"/>
    <lineage>
        <taxon>Eukaryota</taxon>
        <taxon>Viridiplantae</taxon>
        <taxon>Streptophyta</taxon>
        <taxon>Embryophyta</taxon>
        <taxon>Tracheophyta</taxon>
        <taxon>Spermatophyta</taxon>
        <taxon>Magnoliopsida</taxon>
        <taxon>Liliopsida</taxon>
        <taxon>Poales</taxon>
        <taxon>Poaceae</taxon>
        <taxon>PACMAD clade</taxon>
        <taxon>Panicoideae</taxon>
        <taxon>Andropogonodae</taxon>
        <taxon>Paspaleae</taxon>
        <taxon>Paspalinae</taxon>
        <taxon>Paspalum</taxon>
    </lineage>
</organism>
<dbReference type="PANTHER" id="PTHR16212:SF4">
    <property type="entry name" value="FOCADHESIN"/>
    <property type="match status" value="1"/>
</dbReference>
<dbReference type="InterPro" id="IPR045163">
    <property type="entry name" value="Focadhesin/RST1"/>
</dbReference>